<evidence type="ECO:0000259" key="6">
    <source>
        <dbReference type="Pfam" id="PF23914"/>
    </source>
</evidence>
<name>A0A6J5ART2_9BURK</name>
<dbReference type="GO" id="GO:0005886">
    <property type="term" value="C:plasma membrane"/>
    <property type="evidence" value="ECO:0007669"/>
    <property type="project" value="TreeGrafter"/>
</dbReference>
<dbReference type="InterPro" id="IPR011990">
    <property type="entry name" value="TPR-like_helical_dom_sf"/>
</dbReference>
<protein>
    <recommendedName>
        <fullName evidence="6">Cytochrome c-type biogenesis protein H TPR domain-containing protein</fullName>
    </recommendedName>
</protein>
<organism evidence="7 8">
    <name type="scientific">Achromobacter insuavis</name>
    <dbReference type="NCBI Taxonomy" id="1287735"/>
    <lineage>
        <taxon>Bacteria</taxon>
        <taxon>Pseudomonadati</taxon>
        <taxon>Pseudomonadota</taxon>
        <taxon>Betaproteobacteria</taxon>
        <taxon>Burkholderiales</taxon>
        <taxon>Alcaligenaceae</taxon>
        <taxon>Achromobacter</taxon>
    </lineage>
</organism>
<evidence type="ECO:0000256" key="2">
    <source>
        <dbReference type="ARBA" id="ARBA00022737"/>
    </source>
</evidence>
<dbReference type="InterPro" id="IPR017560">
    <property type="entry name" value="Cyt_c_biogenesis_CcmI"/>
</dbReference>
<dbReference type="InterPro" id="IPR056413">
    <property type="entry name" value="TPR_CcmH_CycH"/>
</dbReference>
<evidence type="ECO:0000313" key="8">
    <source>
        <dbReference type="Proteomes" id="UP000507979"/>
    </source>
</evidence>
<evidence type="ECO:0000313" key="7">
    <source>
        <dbReference type="EMBL" id="CAB3674295.1"/>
    </source>
</evidence>
<dbReference type="InterPro" id="IPR051263">
    <property type="entry name" value="C-type_cytochrome_biogenesis"/>
</dbReference>
<dbReference type="GO" id="GO:0017004">
    <property type="term" value="P:cytochrome complex assembly"/>
    <property type="evidence" value="ECO:0007669"/>
    <property type="project" value="UniProtKB-KW"/>
</dbReference>
<dbReference type="GO" id="GO:0030313">
    <property type="term" value="C:cell envelope"/>
    <property type="evidence" value="ECO:0007669"/>
    <property type="project" value="UniProtKB-SubCell"/>
</dbReference>
<keyword evidence="4" id="KW-0802">TPR repeat</keyword>
<dbReference type="Gene3D" id="1.25.40.10">
    <property type="entry name" value="Tetratricopeptide repeat domain"/>
    <property type="match status" value="1"/>
</dbReference>
<dbReference type="NCBIfam" id="TIGR03142">
    <property type="entry name" value="cytochro_ccmI"/>
    <property type="match status" value="1"/>
</dbReference>
<dbReference type="PANTHER" id="PTHR47870:SF4">
    <property type="entry name" value="CYTOCHROME C-TYPE BIOGENESIS PROTEIN CYCH"/>
    <property type="match status" value="1"/>
</dbReference>
<dbReference type="SUPFAM" id="SSF48452">
    <property type="entry name" value="TPR-like"/>
    <property type="match status" value="1"/>
</dbReference>
<dbReference type="Pfam" id="PF23914">
    <property type="entry name" value="TPR_CcmH_CycH"/>
    <property type="match status" value="1"/>
</dbReference>
<evidence type="ECO:0000256" key="4">
    <source>
        <dbReference type="ARBA" id="ARBA00022803"/>
    </source>
</evidence>
<feature type="region of interest" description="Disordered" evidence="5">
    <location>
        <begin position="274"/>
        <end position="302"/>
    </location>
</feature>
<dbReference type="EMBL" id="CADIJR010000042">
    <property type="protein sequence ID" value="CAB3674295.1"/>
    <property type="molecule type" value="Genomic_DNA"/>
</dbReference>
<proteinExistence type="predicted"/>
<dbReference type="AlphaFoldDB" id="A0A6J5ART2"/>
<evidence type="ECO:0000256" key="5">
    <source>
        <dbReference type="SAM" id="MobiDB-lite"/>
    </source>
</evidence>
<keyword evidence="3" id="KW-0201">Cytochrome c-type biogenesis</keyword>
<reference evidence="7 8" key="1">
    <citation type="submission" date="2020-04" db="EMBL/GenBank/DDBJ databases">
        <authorList>
            <person name="De Canck E."/>
        </authorList>
    </citation>
    <scope>NUCLEOTIDE SEQUENCE [LARGE SCALE GENOMIC DNA]</scope>
    <source>
        <strain evidence="7 8">LMG 26845</strain>
    </source>
</reference>
<feature type="domain" description="Cytochrome c-type biogenesis protein H TPR" evidence="6">
    <location>
        <begin position="139"/>
        <end position="265"/>
    </location>
</feature>
<dbReference type="Proteomes" id="UP000507979">
    <property type="component" value="Unassembled WGS sequence"/>
</dbReference>
<dbReference type="PANTHER" id="PTHR47870">
    <property type="entry name" value="CYTOCHROME C-TYPE BIOGENESIS PROTEIN CCMH"/>
    <property type="match status" value="1"/>
</dbReference>
<gene>
    <name evidence="7" type="ORF">LMG26845_03938</name>
</gene>
<accession>A0A6J5ART2</accession>
<comment type="subcellular location">
    <subcellularLocation>
        <location evidence="1">Cell envelope</location>
    </subcellularLocation>
</comment>
<sequence length="302" mass="31539">MTLFLIMAAALVLLALLFVLPPLLGSGAPSPPEAPRQAQASLRVLREQWAQLRADHAGGRIAAADYALACAELERRALQEGRATATAVDARPARRWAAAIALLLPLITAALYGALGNPAGITAGGDPMVTASADHDAPGQMTDLLAGLIQRLEANPAAPAGWTMLANTYLTLEDFAGGAATWQRIGANAPDDPTVLADWADILATAANGDFTGEPDRLIGRVLARAPDDVKGLALAGTSAFFRHDYPAAIGYWERLLTRVEPDDPVRAQIQTGLDEARQQLDRAPGTAATPDGARAVEPAAP</sequence>
<evidence type="ECO:0000256" key="3">
    <source>
        <dbReference type="ARBA" id="ARBA00022748"/>
    </source>
</evidence>
<dbReference type="RefSeq" id="WP_054432218.1">
    <property type="nucleotide sequence ID" value="NZ_CADIJR010000042.1"/>
</dbReference>
<evidence type="ECO:0000256" key="1">
    <source>
        <dbReference type="ARBA" id="ARBA00004196"/>
    </source>
</evidence>
<dbReference type="GeneID" id="92899810"/>
<keyword evidence="8" id="KW-1185">Reference proteome</keyword>
<keyword evidence="2" id="KW-0677">Repeat</keyword>